<dbReference type="InterPro" id="IPR051137">
    <property type="entry name" value="PP4R3-like"/>
</dbReference>
<evidence type="ECO:0000313" key="9">
    <source>
        <dbReference type="Proteomes" id="UP000005222"/>
    </source>
</evidence>
<dbReference type="STRING" id="559304.G8YDN3"/>
<keyword evidence="9" id="KW-1185">Reference proteome</keyword>
<accession>G8YDN3</accession>
<dbReference type="InParanoid" id="G8YDN3"/>
<dbReference type="HOGENOM" id="CLU_004909_4_0_1"/>
<evidence type="ECO:0000259" key="6">
    <source>
        <dbReference type="Pfam" id="PF04802"/>
    </source>
</evidence>
<feature type="compositionally biased region" description="Acidic residues" evidence="5">
    <location>
        <begin position="830"/>
        <end position="840"/>
    </location>
</feature>
<dbReference type="Proteomes" id="UP000005222">
    <property type="component" value="Chromosome J"/>
</dbReference>
<evidence type="ECO:0000313" key="8">
    <source>
        <dbReference type="EMBL" id="CCE83064.1"/>
    </source>
</evidence>
<dbReference type="GO" id="GO:0006974">
    <property type="term" value="P:DNA damage response"/>
    <property type="evidence" value="ECO:0007669"/>
    <property type="project" value="TreeGrafter"/>
</dbReference>
<evidence type="ECO:0000256" key="3">
    <source>
        <dbReference type="ARBA" id="ARBA00058488"/>
    </source>
</evidence>
<feature type="region of interest" description="Disordered" evidence="5">
    <location>
        <begin position="783"/>
        <end position="870"/>
    </location>
</feature>
<dbReference type="OMA" id="YHRYMIS"/>
<evidence type="ECO:0000256" key="4">
    <source>
        <dbReference type="ARBA" id="ARBA00068937"/>
    </source>
</evidence>
<dbReference type="GO" id="GO:0072542">
    <property type="term" value="F:protein phosphatase activator activity"/>
    <property type="evidence" value="ECO:0007669"/>
    <property type="project" value="TreeGrafter"/>
</dbReference>
<dbReference type="SUPFAM" id="SSF50729">
    <property type="entry name" value="PH domain-like"/>
    <property type="match status" value="1"/>
</dbReference>
<dbReference type="EMBL" id="FO082050">
    <property type="protein sequence ID" value="CCE83064.1"/>
    <property type="molecule type" value="Genomic_DNA"/>
</dbReference>
<dbReference type="FunFam" id="2.30.29.30:FF:000455">
    <property type="entry name" value="Psy2p"/>
    <property type="match status" value="1"/>
</dbReference>
<organism evidence="8 9">
    <name type="scientific">Pichia sorbitophila (strain ATCC MYA-4447 / BCRC 22081 / CBS 7064 / NBRC 10061 / NRRL Y-12695)</name>
    <name type="common">Hybrid yeast</name>
    <dbReference type="NCBI Taxonomy" id="559304"/>
    <lineage>
        <taxon>Eukaryota</taxon>
        <taxon>Fungi</taxon>
        <taxon>Dikarya</taxon>
        <taxon>Ascomycota</taxon>
        <taxon>Saccharomycotina</taxon>
        <taxon>Pichiomycetes</taxon>
        <taxon>Debaryomycetaceae</taxon>
        <taxon>Millerozyma</taxon>
    </lineage>
</organism>
<dbReference type="AlphaFoldDB" id="G8YDN3"/>
<feature type="compositionally biased region" description="Polar residues" evidence="5">
    <location>
        <begin position="789"/>
        <end position="806"/>
    </location>
</feature>
<evidence type="ECO:0000259" key="7">
    <source>
        <dbReference type="Pfam" id="PF22972"/>
    </source>
</evidence>
<dbReference type="InterPro" id="IPR011993">
    <property type="entry name" value="PH-like_dom_sf"/>
</dbReference>
<dbReference type="Pfam" id="PF22972">
    <property type="entry name" value="EVH1_PP4R3"/>
    <property type="match status" value="1"/>
</dbReference>
<dbReference type="GO" id="GO:0005654">
    <property type="term" value="C:nucleoplasm"/>
    <property type="evidence" value="ECO:0007669"/>
    <property type="project" value="TreeGrafter"/>
</dbReference>
<dbReference type="InterPro" id="IPR055236">
    <property type="entry name" value="EVH1_PP4R3"/>
</dbReference>
<feature type="region of interest" description="Disordered" evidence="5">
    <location>
        <begin position="1"/>
        <end position="20"/>
    </location>
</feature>
<comment type="function">
    <text evidence="3">Core regulatory subunit of the histone H2A phosphatase complex, which dephosphorylates H2AS128ph (gamma-H2A) that has been displaced from sites of DNA lesions in the double-stranded DNA break repair process. Dephosphorylation is necessary for efficient recovery from the DNA damage checkpoint.</text>
</comment>
<feature type="domain" description="Serine/threonine-protein phosphatase 4 regulatory subunit 3-like central" evidence="6">
    <location>
        <begin position="187"/>
        <end position="746"/>
    </location>
</feature>
<dbReference type="Pfam" id="PF04802">
    <property type="entry name" value="PP4R3"/>
    <property type="match status" value="1"/>
</dbReference>
<evidence type="ECO:0000256" key="5">
    <source>
        <dbReference type="SAM" id="MobiDB-lite"/>
    </source>
</evidence>
<dbReference type="Gene3D" id="2.30.29.30">
    <property type="entry name" value="Pleckstrin-homology domain (PH domain)/Phosphotyrosine-binding domain (PTB)"/>
    <property type="match status" value="1"/>
</dbReference>
<feature type="domain" description="PP4R3 EVH1-like" evidence="7">
    <location>
        <begin position="37"/>
        <end position="134"/>
    </location>
</feature>
<dbReference type="GO" id="GO:0030289">
    <property type="term" value="C:protein phosphatase 4 complex"/>
    <property type="evidence" value="ECO:0007669"/>
    <property type="project" value="TreeGrafter"/>
</dbReference>
<dbReference type="FunCoup" id="G8YDN3">
    <property type="interactions" value="1528"/>
</dbReference>
<dbReference type="InterPro" id="IPR016024">
    <property type="entry name" value="ARM-type_fold"/>
</dbReference>
<keyword evidence="2" id="KW-0539">Nucleus</keyword>
<dbReference type="SUPFAM" id="SSF48371">
    <property type="entry name" value="ARM repeat"/>
    <property type="match status" value="1"/>
</dbReference>
<reference evidence="8 9" key="1">
    <citation type="journal article" date="2012" name="G3 (Bethesda)">
        <title>Pichia sorbitophila, an interspecies yeast hybrid reveals early steps of genome resolution following polyploidization.</title>
        <authorList>
            <person name="Leh Louis V."/>
            <person name="Despons L."/>
            <person name="Friedrich A."/>
            <person name="Martin T."/>
            <person name="Durrens P."/>
            <person name="Casaregola S."/>
            <person name="Neuveglise C."/>
            <person name="Fairhead C."/>
            <person name="Marck C."/>
            <person name="Cruz J.A."/>
            <person name="Straub M.L."/>
            <person name="Kugler V."/>
            <person name="Sacerdot C."/>
            <person name="Uzunov Z."/>
            <person name="Thierry A."/>
            <person name="Weiss S."/>
            <person name="Bleykasten C."/>
            <person name="De Montigny J."/>
            <person name="Jacques N."/>
            <person name="Jung P."/>
            <person name="Lemaire M."/>
            <person name="Mallet S."/>
            <person name="Morel G."/>
            <person name="Richard G.F."/>
            <person name="Sarkar A."/>
            <person name="Savel G."/>
            <person name="Schacherer J."/>
            <person name="Seret M.L."/>
            <person name="Talla E."/>
            <person name="Samson G."/>
            <person name="Jubin C."/>
            <person name="Poulain J."/>
            <person name="Vacherie B."/>
            <person name="Barbe V."/>
            <person name="Pelletier E."/>
            <person name="Sherman D.J."/>
            <person name="Westhof E."/>
            <person name="Weissenbach J."/>
            <person name="Baret P.V."/>
            <person name="Wincker P."/>
            <person name="Gaillardin C."/>
            <person name="Dujon B."/>
            <person name="Souciet J.L."/>
        </authorList>
    </citation>
    <scope>NUCLEOTIDE SEQUENCE [LARGE SCALE GENOMIC DNA]</scope>
    <source>
        <strain evidence="9">ATCC MYA-4447 / BCRC 22081 / CBS 7064 / NBRC 10061 / NRRL Y-12695</strain>
    </source>
</reference>
<evidence type="ECO:0000256" key="1">
    <source>
        <dbReference type="ARBA" id="ARBA00004123"/>
    </source>
</evidence>
<name>G8YDN3_PICSO</name>
<feature type="compositionally biased region" description="Basic and acidic residues" evidence="5">
    <location>
        <begin position="841"/>
        <end position="851"/>
    </location>
</feature>
<dbReference type="PANTHER" id="PTHR23318">
    <property type="entry name" value="ATP SYNTHASE GAMMA-RELATED"/>
    <property type="match status" value="1"/>
</dbReference>
<dbReference type="InterPro" id="IPR006887">
    <property type="entry name" value="P4R3-like_central_dom"/>
</dbReference>
<proteinExistence type="predicted"/>
<protein>
    <recommendedName>
        <fullName evidence="4">Serine/threonine-protein phosphatase 4 regulatory subunit 3</fullName>
    </recommendedName>
</protein>
<evidence type="ECO:0000256" key="2">
    <source>
        <dbReference type="ARBA" id="ARBA00023242"/>
    </source>
</evidence>
<dbReference type="eggNOG" id="KOG2175">
    <property type="taxonomic scope" value="Eukaryota"/>
</dbReference>
<dbReference type="OrthoDB" id="27483at2759"/>
<gene>
    <name evidence="8" type="primary">Piso0_002839</name>
    <name evidence="8" type="ORF">GNLVRS01_PISO0J20711g</name>
</gene>
<sequence>MENYIMASMTTETTHETNKEDAIENDSIKISVGRTPRRVKVYLLQGEDWIDSGTGYCIGEIEKETDKPYFIVRNELDSEDIILKSFLEGTIQYQRQQETLIVWTDLSGKDLALSFQETEGCADLCEFIIKVQQEQYSPEISLYYVMPRTSVIDGDSFSQNGLSDITELITGPVKYPELPETHNLEGILDNLCQGLNSQFIKSCIINHIIEHSFLSKFNQVFAELEKAEDLENLHLLSEIIKTLILYNEVALFEEILAVDDNVYGIVAMLEYSQEFPNSKACYRDILKKKMNFKTVIDLPDEQKQTSFSLFKRDFYLSFLKDVVLARFIDDQTMGTISSLIYFNHIDIINFLKDPSSSANLLQKLFRIFDDDNESKERKRDGVKLLHQYIIIAKSLQSYQIEFFSALVKNGLFSMIRFAFSDDDSSIRVLGTELVVIIIEQDITLVNTIDNEEPPIEPNNAISTVDKEERQKSVSSIRLKLSDDMTLIKLLTKLLIHEKSFGLKIQAFEALRILLGSNIASSSHVTNDNDSEIKQNFNSSRNQQVADNTENVNDISTCNYFNAFYAQVAPELFRSFKDLSDTNSCSQAEVKIKKDQILYEKLCDLISFCVGEHSASKPFILENGIIMGIAKILELEVKPILKLSALRCLKCILFLNYDLYAEYILENDILKYFMKYFIEVSQDNNLANSSCLQLLEMILRNCEDAFMYRERQSFQAYGKYLVENYRGFLENEINYVKTGKALVQWFEENKTKSSSAMDSDSDMRDTTNVSENKDMFSFNDISLEKDSSKAETSSPKAATSEGNSRTNLFEGIEKTFSSSNTNGEKRHREDDDYSEGNLSEDTDPRNVDKVADEASIEPNSSNETFSESHRLRKRISTSLRKRLAKVCHK</sequence>
<dbReference type="GO" id="GO:0010948">
    <property type="term" value="P:negative regulation of cell cycle process"/>
    <property type="evidence" value="ECO:0007669"/>
    <property type="project" value="UniProtKB-ARBA"/>
</dbReference>
<dbReference type="PANTHER" id="PTHR23318:SF0">
    <property type="entry name" value="SERINE_THREONINE-PROTEIN PHOSPHATASE 4 REGULATORY SUBUNIT 3"/>
    <property type="match status" value="1"/>
</dbReference>
<comment type="subcellular location">
    <subcellularLocation>
        <location evidence="1">Nucleus</location>
    </subcellularLocation>
</comment>